<keyword evidence="1" id="KW-0175">Coiled coil</keyword>
<dbReference type="EMBL" id="VDLU01000003">
    <property type="protein sequence ID" value="TNJ27657.1"/>
    <property type="molecule type" value="Genomic_DNA"/>
</dbReference>
<gene>
    <name evidence="3" type="ORF">GMRT_16228</name>
</gene>
<feature type="region of interest" description="Disordered" evidence="2">
    <location>
        <begin position="1"/>
        <end position="112"/>
    </location>
</feature>
<feature type="coiled-coil region" evidence="1">
    <location>
        <begin position="151"/>
        <end position="178"/>
    </location>
</feature>
<name>A0A4Z1T3M3_GIAMU</name>
<evidence type="ECO:0000256" key="2">
    <source>
        <dbReference type="SAM" id="MobiDB-lite"/>
    </source>
</evidence>
<proteinExistence type="predicted"/>
<reference evidence="3 4" key="1">
    <citation type="submission" date="2019-05" db="EMBL/GenBank/DDBJ databases">
        <title>The compact genome of Giardia muris reveals important steps in the evolution of intestinal protozoan parasites.</title>
        <authorList>
            <person name="Xu F."/>
            <person name="Jimenez-Gonzalez A."/>
            <person name="Einarsson E."/>
            <person name="Astvaldsson A."/>
            <person name="Peirasmaki D."/>
            <person name="Eckmann L."/>
            <person name="Andersson J.O."/>
            <person name="Svard S.G."/>
            <person name="Jerlstrom-Hultqvist J."/>
        </authorList>
    </citation>
    <scope>NUCLEOTIDE SEQUENCE [LARGE SCALE GENOMIC DNA]</scope>
    <source>
        <strain evidence="3 4">Roberts-Thomson</strain>
    </source>
</reference>
<sequence>MGARRSESKEPSAKRDTGSTRRAARRVHEPEPQDAPERSGHDSKRRQGVRTGETSAPARGTSRKGLSSGARDKPRTGHQLQQTGTSASEASTSATDYSQVSDSPLGGSSTETSFAIDDAYTHPEQFERRAGTEDDYDELLDNYSRLYNIRVTRAEQLLDESERALRELRSERLASLERPNIDTTDLAHCIASLKELLSTGSMQSPQALERGNKGKQLLEDMLRDQGRKIDDLTESVGAELTRSRQSTDAFLDRLSARSETERELFRRCQQAEQAHHRLQFALRALELFTGTEVVPGQEPEAREMFVGTTGLQTREPLVGDALVCLGRFTDPNAFIARLEFLPDGHTNLSCRRPPQCINPEDRSNFVQTYSSLTLQDLSYIYSQMVTTLCKEA</sequence>
<organism evidence="3 4">
    <name type="scientific">Giardia muris</name>
    <dbReference type="NCBI Taxonomy" id="5742"/>
    <lineage>
        <taxon>Eukaryota</taxon>
        <taxon>Metamonada</taxon>
        <taxon>Diplomonadida</taxon>
        <taxon>Hexamitidae</taxon>
        <taxon>Giardiinae</taxon>
        <taxon>Giardia</taxon>
    </lineage>
</organism>
<comment type="caution">
    <text evidence="3">The sequence shown here is derived from an EMBL/GenBank/DDBJ whole genome shotgun (WGS) entry which is preliminary data.</text>
</comment>
<dbReference type="VEuPathDB" id="GiardiaDB:GMRT_16228"/>
<feature type="compositionally biased region" description="Basic and acidic residues" evidence="2">
    <location>
        <begin position="26"/>
        <end position="42"/>
    </location>
</feature>
<keyword evidence="4" id="KW-1185">Reference proteome</keyword>
<dbReference type="Proteomes" id="UP000315496">
    <property type="component" value="Chromosome 3"/>
</dbReference>
<accession>A0A4Z1T3M3</accession>
<feature type="compositionally biased region" description="Low complexity" evidence="2">
    <location>
        <begin position="83"/>
        <end position="95"/>
    </location>
</feature>
<protein>
    <submittedName>
        <fullName evidence="3">Uncharacterized protein</fullName>
    </submittedName>
</protein>
<evidence type="ECO:0000313" key="4">
    <source>
        <dbReference type="Proteomes" id="UP000315496"/>
    </source>
</evidence>
<evidence type="ECO:0000256" key="1">
    <source>
        <dbReference type="SAM" id="Coils"/>
    </source>
</evidence>
<dbReference type="AlphaFoldDB" id="A0A4Z1T3M3"/>
<feature type="compositionally biased region" description="Polar residues" evidence="2">
    <location>
        <begin position="96"/>
        <end position="112"/>
    </location>
</feature>
<evidence type="ECO:0000313" key="3">
    <source>
        <dbReference type="EMBL" id="TNJ27657.1"/>
    </source>
</evidence>
<feature type="compositionally biased region" description="Basic and acidic residues" evidence="2">
    <location>
        <begin position="1"/>
        <end position="19"/>
    </location>
</feature>